<reference evidence="2 3" key="1">
    <citation type="submission" date="2013-11" db="EMBL/GenBank/DDBJ databases">
        <authorList>
            <person name="da Piedade I."/>
            <person name="Tang M.H.E."/>
            <person name="Bojesen A.M."/>
        </authorList>
    </citation>
    <scope>NUCLEOTIDE SEQUENCE [LARGE SCALE GENOMIC DNA]</scope>
    <source>
        <strain evidence="2 3">Sz4is</strain>
    </source>
</reference>
<feature type="signal peptide" evidence="1">
    <location>
        <begin position="1"/>
        <end position="20"/>
    </location>
</feature>
<proteinExistence type="predicted"/>
<organism evidence="2 3">
    <name type="scientific">Streptococcus equi subsp. zooepidemicus Sz4is</name>
    <dbReference type="NCBI Taxonomy" id="1381082"/>
    <lineage>
        <taxon>Bacteria</taxon>
        <taxon>Bacillati</taxon>
        <taxon>Bacillota</taxon>
        <taxon>Bacilli</taxon>
        <taxon>Lactobacillales</taxon>
        <taxon>Streptococcaceae</taxon>
        <taxon>Streptococcus</taxon>
    </lineage>
</organism>
<dbReference type="RefSeq" id="WP_021320444.1">
    <property type="nucleotide sequence ID" value="NZ_JAUE01000021.1"/>
</dbReference>
<evidence type="ECO:0000313" key="2">
    <source>
        <dbReference type="EMBL" id="KIS18740.1"/>
    </source>
</evidence>
<gene>
    <name evidence="2" type="ORF">AT55_01512</name>
</gene>
<evidence type="ECO:0000256" key="1">
    <source>
        <dbReference type="SAM" id="SignalP"/>
    </source>
</evidence>
<name>A0AAW3GPG6_STRSZ</name>
<comment type="caution">
    <text evidence="2">The sequence shown here is derived from an EMBL/GenBank/DDBJ whole genome shotgun (WGS) entry which is preliminary data.</text>
</comment>
<sequence>MKYKGIFKASLGIASLSLMALVGQGVIGAADYGGWSEETGYYTSVKAFNASHQAVGSHTPKALLGVPRHTGRKEQSNLLLRAHGWTTWVGVRHYTRARMTSYLSENNVYTDSGRVWGVGGTEAISPWYNTLHPENGAMARTYYGR</sequence>
<feature type="chain" id="PRO_5043565416" description="Bacteriocin" evidence="1">
    <location>
        <begin position="21"/>
        <end position="145"/>
    </location>
</feature>
<protein>
    <recommendedName>
        <fullName evidence="4">Bacteriocin</fullName>
    </recommendedName>
</protein>
<accession>A0AAW3GPG6</accession>
<dbReference type="Proteomes" id="UP000032278">
    <property type="component" value="Unassembled WGS sequence"/>
</dbReference>
<dbReference type="AlphaFoldDB" id="A0AAW3GPG6"/>
<keyword evidence="1" id="KW-0732">Signal</keyword>
<evidence type="ECO:0000313" key="3">
    <source>
        <dbReference type="Proteomes" id="UP000032278"/>
    </source>
</evidence>
<evidence type="ECO:0008006" key="4">
    <source>
        <dbReference type="Google" id="ProtNLM"/>
    </source>
</evidence>
<dbReference type="EMBL" id="JAUE01000021">
    <property type="protein sequence ID" value="KIS18740.1"/>
    <property type="molecule type" value="Genomic_DNA"/>
</dbReference>